<dbReference type="PANTHER" id="PTHR24096">
    <property type="entry name" value="LONG-CHAIN-FATTY-ACID--COA LIGASE"/>
    <property type="match status" value="1"/>
</dbReference>
<dbReference type="GO" id="GO:0006744">
    <property type="term" value="P:ubiquinone biosynthetic process"/>
    <property type="evidence" value="ECO:0007669"/>
    <property type="project" value="TreeGrafter"/>
</dbReference>
<evidence type="ECO:0000256" key="2">
    <source>
        <dbReference type="ARBA" id="ARBA00012959"/>
    </source>
</evidence>
<organism evidence="8">
    <name type="scientific">Opuntia streptacantha</name>
    <name type="common">Prickly pear cactus</name>
    <name type="synonym">Opuntia cardona</name>
    <dbReference type="NCBI Taxonomy" id="393608"/>
    <lineage>
        <taxon>Eukaryota</taxon>
        <taxon>Viridiplantae</taxon>
        <taxon>Streptophyta</taxon>
        <taxon>Embryophyta</taxon>
        <taxon>Tracheophyta</taxon>
        <taxon>Spermatophyta</taxon>
        <taxon>Magnoliopsida</taxon>
        <taxon>eudicotyledons</taxon>
        <taxon>Gunneridae</taxon>
        <taxon>Pentapetalae</taxon>
        <taxon>Caryophyllales</taxon>
        <taxon>Cactineae</taxon>
        <taxon>Cactaceae</taxon>
        <taxon>Opuntioideae</taxon>
        <taxon>Opuntia</taxon>
    </lineage>
</organism>
<evidence type="ECO:0000256" key="6">
    <source>
        <dbReference type="SAM" id="Phobius"/>
    </source>
</evidence>
<keyword evidence="6" id="KW-0472">Membrane</keyword>
<reference evidence="8" key="1">
    <citation type="journal article" date="2013" name="J. Plant Res.">
        <title>Effect of fungi and light on seed germination of three Opuntia species from semiarid lands of central Mexico.</title>
        <authorList>
            <person name="Delgado-Sanchez P."/>
            <person name="Jimenez-Bremont J.F."/>
            <person name="Guerrero-Gonzalez Mde L."/>
            <person name="Flores J."/>
        </authorList>
    </citation>
    <scope>NUCLEOTIDE SEQUENCE</scope>
    <source>
        <tissue evidence="8">Cladode</tissue>
    </source>
</reference>
<reference evidence="8" key="2">
    <citation type="submission" date="2020-07" db="EMBL/GenBank/DDBJ databases">
        <authorList>
            <person name="Vera ALvarez R."/>
            <person name="Arias-Moreno D.M."/>
            <person name="Jimenez-Jacinto V."/>
            <person name="Jimenez-Bremont J.F."/>
            <person name="Swaminathan K."/>
            <person name="Moose S.P."/>
            <person name="Guerrero-Gonzalez M.L."/>
            <person name="Marino-Ramirez L."/>
            <person name="Landsman D."/>
            <person name="Rodriguez-Kessler M."/>
            <person name="Delgado-Sanchez P."/>
        </authorList>
    </citation>
    <scope>NUCLEOTIDE SEQUENCE</scope>
    <source>
        <tissue evidence="8">Cladode</tissue>
    </source>
</reference>
<evidence type="ECO:0000256" key="5">
    <source>
        <dbReference type="SAM" id="MobiDB-lite"/>
    </source>
</evidence>
<keyword evidence="6" id="KW-0812">Transmembrane</keyword>
<dbReference type="PANTHER" id="PTHR24096:SF149">
    <property type="entry name" value="AMP-BINDING DOMAIN-CONTAINING PROTEIN-RELATED"/>
    <property type="match status" value="1"/>
</dbReference>
<evidence type="ECO:0000259" key="7">
    <source>
        <dbReference type="Pfam" id="PF00501"/>
    </source>
</evidence>
<dbReference type="Gene3D" id="3.40.50.12780">
    <property type="entry name" value="N-terminal domain of ligase-like"/>
    <property type="match status" value="1"/>
</dbReference>
<evidence type="ECO:0000256" key="1">
    <source>
        <dbReference type="ARBA" id="ARBA00006432"/>
    </source>
</evidence>
<feature type="region of interest" description="Disordered" evidence="5">
    <location>
        <begin position="1"/>
        <end position="21"/>
    </location>
</feature>
<sequence>MAEESFIHNSAHQTQKTPDLPCSWYSPETGIYSSKHRNIELPTDPFLDVVSHIFSYPNHGGSAFVDASSGYSISYPDLFPLVQATAFGLHEMGVSQGDAVLILLPNSVLYPILFLGALYLGAIVIPMNPLSTLSEVKNQTVGVRVSLAFAQTQTAAKLGALGLTIQSCTQFCFWVLFIWVQLSSP</sequence>
<comment type="catalytic activity">
    <reaction evidence="4">
        <text>(E)-4-coumarate + ATP + CoA = (E)-4-coumaroyl-CoA + AMP + diphosphate</text>
        <dbReference type="Rhea" id="RHEA:19641"/>
        <dbReference type="ChEBI" id="CHEBI:12876"/>
        <dbReference type="ChEBI" id="CHEBI:30616"/>
        <dbReference type="ChEBI" id="CHEBI:33019"/>
        <dbReference type="ChEBI" id="CHEBI:57287"/>
        <dbReference type="ChEBI" id="CHEBI:85008"/>
        <dbReference type="ChEBI" id="CHEBI:456215"/>
        <dbReference type="EC" id="6.2.1.12"/>
    </reaction>
    <physiologicalReaction direction="left-to-right" evidence="4">
        <dbReference type="Rhea" id="RHEA:19642"/>
    </physiologicalReaction>
</comment>
<dbReference type="EC" id="6.2.1.12" evidence="2"/>
<feature type="transmembrane region" description="Helical" evidence="6">
    <location>
        <begin position="158"/>
        <end position="180"/>
    </location>
</feature>
<dbReference type="SUPFAM" id="SSF56801">
    <property type="entry name" value="Acetyl-CoA synthetase-like"/>
    <property type="match status" value="1"/>
</dbReference>
<evidence type="ECO:0000256" key="3">
    <source>
        <dbReference type="ARBA" id="ARBA00022598"/>
    </source>
</evidence>
<dbReference type="Pfam" id="PF00501">
    <property type="entry name" value="AMP-binding"/>
    <property type="match status" value="1"/>
</dbReference>
<dbReference type="EMBL" id="GISG01274369">
    <property type="protein sequence ID" value="MBA4677290.1"/>
    <property type="molecule type" value="Transcribed_RNA"/>
</dbReference>
<evidence type="ECO:0000313" key="8">
    <source>
        <dbReference type="EMBL" id="MBA4677290.1"/>
    </source>
</evidence>
<keyword evidence="3 8" id="KW-0436">Ligase</keyword>
<accession>A0A7C9AX87</accession>
<keyword evidence="6" id="KW-1133">Transmembrane helix</keyword>
<dbReference type="InterPro" id="IPR000873">
    <property type="entry name" value="AMP-dep_synth/lig_dom"/>
</dbReference>
<dbReference type="GO" id="GO:0005777">
    <property type="term" value="C:peroxisome"/>
    <property type="evidence" value="ECO:0007669"/>
    <property type="project" value="TreeGrafter"/>
</dbReference>
<feature type="domain" description="AMP-dependent synthetase/ligase" evidence="7">
    <location>
        <begin position="63"/>
        <end position="153"/>
    </location>
</feature>
<feature type="transmembrane region" description="Helical" evidence="6">
    <location>
        <begin position="108"/>
        <end position="127"/>
    </location>
</feature>
<protein>
    <recommendedName>
        <fullName evidence="2">4-coumarate--CoA ligase</fullName>
        <ecNumber evidence="2">6.2.1.12</ecNumber>
    </recommendedName>
</protein>
<evidence type="ECO:0000256" key="4">
    <source>
        <dbReference type="ARBA" id="ARBA00034252"/>
    </source>
</evidence>
<feature type="compositionally biased region" description="Polar residues" evidence="5">
    <location>
        <begin position="7"/>
        <end position="17"/>
    </location>
</feature>
<comment type="similarity">
    <text evidence="1">Belongs to the ATP-dependent AMP-binding enzyme family.</text>
</comment>
<name>A0A7C9AX87_OPUST</name>
<proteinExistence type="inferred from homology"/>
<dbReference type="GO" id="GO:0016207">
    <property type="term" value="F:4-coumarate-CoA ligase activity"/>
    <property type="evidence" value="ECO:0007669"/>
    <property type="project" value="UniProtKB-EC"/>
</dbReference>
<dbReference type="InterPro" id="IPR042099">
    <property type="entry name" value="ANL_N_sf"/>
</dbReference>
<dbReference type="AlphaFoldDB" id="A0A7C9AX87"/>